<dbReference type="NCBIfam" id="TIGR01726">
    <property type="entry name" value="HEQRo_perm_3TM"/>
    <property type="match status" value="1"/>
</dbReference>
<dbReference type="InterPro" id="IPR043429">
    <property type="entry name" value="ArtM/GltK/GlnP/TcyL/YhdX-like"/>
</dbReference>
<keyword evidence="5 8" id="KW-0812">Transmembrane</keyword>
<comment type="subcellular location">
    <subcellularLocation>
        <location evidence="1">Cell inner membrane</location>
        <topology evidence="1">Multi-pass membrane protein</topology>
    </subcellularLocation>
    <subcellularLocation>
        <location evidence="8">Cell membrane</location>
        <topology evidence="8">Multi-pass membrane protein</topology>
    </subcellularLocation>
</comment>
<sequence length="243" mass="26945">MDLNIFFEPMSAGDPTWGAMLLSGLGWTLAVAALSWILAFVLGSLVGIVRTSERRWLAFLGAAYVELFRNIPLLVQFFVWYFVVPGVIPAVKTLVLQLDPIEQQFITAVICLGCFTAARIAEQVRSGIQALPRGQRNAGYALGLTQAQTYRYVLLPVAYRMIIPPLTSELMNLIKNTAVAYSIGLVELFFRTREMGEMTFRYFEAFAAATLMYLMIALAANRVMALIERRLAIPGQAAGGRHV</sequence>
<keyword evidence="3 8" id="KW-0813">Transport</keyword>
<dbReference type="InterPro" id="IPR010065">
    <property type="entry name" value="AA_ABC_transptr_permease_3TM"/>
</dbReference>
<dbReference type="GO" id="GO:0022857">
    <property type="term" value="F:transmembrane transporter activity"/>
    <property type="evidence" value="ECO:0007669"/>
    <property type="project" value="InterPro"/>
</dbReference>
<evidence type="ECO:0000256" key="6">
    <source>
        <dbReference type="ARBA" id="ARBA00022989"/>
    </source>
</evidence>
<dbReference type="Pfam" id="PF00528">
    <property type="entry name" value="BPD_transp_1"/>
    <property type="match status" value="1"/>
</dbReference>
<comment type="similarity">
    <text evidence="2">Belongs to the binding-protein-dependent transport system permease family. HisMQ subfamily.</text>
</comment>
<proteinExistence type="inferred from homology"/>
<organism evidence="10 11">
    <name type="scientific">Herminiimonas fonticola</name>
    <dbReference type="NCBI Taxonomy" id="303380"/>
    <lineage>
        <taxon>Bacteria</taxon>
        <taxon>Pseudomonadati</taxon>
        <taxon>Pseudomonadota</taxon>
        <taxon>Betaproteobacteria</taxon>
        <taxon>Burkholderiales</taxon>
        <taxon>Oxalobacteraceae</taxon>
        <taxon>Herminiimonas</taxon>
    </lineage>
</organism>
<dbReference type="GO" id="GO:0043190">
    <property type="term" value="C:ATP-binding cassette (ABC) transporter complex"/>
    <property type="evidence" value="ECO:0007669"/>
    <property type="project" value="InterPro"/>
</dbReference>
<accession>A0A4R6G4P6</accession>
<dbReference type="OrthoDB" id="6534575at2"/>
<dbReference type="PANTHER" id="PTHR30614:SF42">
    <property type="entry name" value="GLUTAMATE_ASPARTATE IMPORT PERMEASE PROTEIN GLTJ"/>
    <property type="match status" value="1"/>
</dbReference>
<keyword evidence="4" id="KW-1003">Cell membrane</keyword>
<evidence type="ECO:0000313" key="11">
    <source>
        <dbReference type="Proteomes" id="UP000294737"/>
    </source>
</evidence>
<keyword evidence="6 8" id="KW-1133">Transmembrane helix</keyword>
<dbReference type="PROSITE" id="PS50928">
    <property type="entry name" value="ABC_TM1"/>
    <property type="match status" value="1"/>
</dbReference>
<evidence type="ECO:0000256" key="1">
    <source>
        <dbReference type="ARBA" id="ARBA00004429"/>
    </source>
</evidence>
<feature type="transmembrane region" description="Helical" evidence="8">
    <location>
        <begin position="202"/>
        <end position="220"/>
    </location>
</feature>
<feature type="transmembrane region" description="Helical" evidence="8">
    <location>
        <begin position="56"/>
        <end position="83"/>
    </location>
</feature>
<dbReference type="SUPFAM" id="SSF161098">
    <property type="entry name" value="MetI-like"/>
    <property type="match status" value="1"/>
</dbReference>
<keyword evidence="11" id="KW-1185">Reference proteome</keyword>
<evidence type="ECO:0000313" key="10">
    <source>
        <dbReference type="EMBL" id="TDN88850.1"/>
    </source>
</evidence>
<name>A0A4R6G4P6_9BURK</name>
<dbReference type="Proteomes" id="UP000294737">
    <property type="component" value="Unassembled WGS sequence"/>
</dbReference>
<reference evidence="10 11" key="1">
    <citation type="submission" date="2019-03" db="EMBL/GenBank/DDBJ databases">
        <title>Genomic Encyclopedia of Type Strains, Phase IV (KMG-IV): sequencing the most valuable type-strain genomes for metagenomic binning, comparative biology and taxonomic classification.</title>
        <authorList>
            <person name="Goeker M."/>
        </authorList>
    </citation>
    <scope>NUCLEOTIDE SEQUENCE [LARGE SCALE GENOMIC DNA]</scope>
    <source>
        <strain evidence="10 11">DSM 18555</strain>
    </source>
</reference>
<keyword evidence="7 8" id="KW-0472">Membrane</keyword>
<feature type="domain" description="ABC transmembrane type-1" evidence="9">
    <location>
        <begin position="25"/>
        <end position="224"/>
    </location>
</feature>
<evidence type="ECO:0000256" key="2">
    <source>
        <dbReference type="ARBA" id="ARBA00010072"/>
    </source>
</evidence>
<evidence type="ECO:0000256" key="4">
    <source>
        <dbReference type="ARBA" id="ARBA00022475"/>
    </source>
</evidence>
<dbReference type="InterPro" id="IPR000515">
    <property type="entry name" value="MetI-like"/>
</dbReference>
<dbReference type="AlphaFoldDB" id="A0A4R6G4P6"/>
<dbReference type="EMBL" id="SNWF01000006">
    <property type="protein sequence ID" value="TDN88850.1"/>
    <property type="molecule type" value="Genomic_DNA"/>
</dbReference>
<feature type="transmembrane region" description="Helical" evidence="8">
    <location>
        <begin position="20"/>
        <end position="49"/>
    </location>
</feature>
<dbReference type="GO" id="GO:0006865">
    <property type="term" value="P:amino acid transport"/>
    <property type="evidence" value="ECO:0007669"/>
    <property type="project" value="TreeGrafter"/>
</dbReference>
<evidence type="ECO:0000256" key="8">
    <source>
        <dbReference type="RuleBase" id="RU363032"/>
    </source>
</evidence>
<gene>
    <name evidence="10" type="ORF">EV677_2437</name>
</gene>
<protein>
    <submittedName>
        <fullName evidence="10">L-glutamate ABC transporter membrane protein /L-aspartate ABC transporter membrane protein</fullName>
    </submittedName>
</protein>
<dbReference type="CDD" id="cd06261">
    <property type="entry name" value="TM_PBP2"/>
    <property type="match status" value="1"/>
</dbReference>
<dbReference type="RefSeq" id="WP_112992753.1">
    <property type="nucleotide sequence ID" value="NZ_PTLZ01000004.1"/>
</dbReference>
<dbReference type="Gene3D" id="1.10.3720.10">
    <property type="entry name" value="MetI-like"/>
    <property type="match status" value="1"/>
</dbReference>
<evidence type="ECO:0000256" key="5">
    <source>
        <dbReference type="ARBA" id="ARBA00022692"/>
    </source>
</evidence>
<comment type="caution">
    <text evidence="10">The sequence shown here is derived from an EMBL/GenBank/DDBJ whole genome shotgun (WGS) entry which is preliminary data.</text>
</comment>
<dbReference type="InterPro" id="IPR035906">
    <property type="entry name" value="MetI-like_sf"/>
</dbReference>
<dbReference type="PANTHER" id="PTHR30614">
    <property type="entry name" value="MEMBRANE COMPONENT OF AMINO ACID ABC TRANSPORTER"/>
    <property type="match status" value="1"/>
</dbReference>
<evidence type="ECO:0000259" key="9">
    <source>
        <dbReference type="PROSITE" id="PS50928"/>
    </source>
</evidence>
<evidence type="ECO:0000256" key="3">
    <source>
        <dbReference type="ARBA" id="ARBA00022448"/>
    </source>
</evidence>
<evidence type="ECO:0000256" key="7">
    <source>
        <dbReference type="ARBA" id="ARBA00023136"/>
    </source>
</evidence>